<protein>
    <submittedName>
        <fullName evidence="1">Uncharacterized protein</fullName>
    </submittedName>
</protein>
<organism evidence="1">
    <name type="scientific">Arundo donax</name>
    <name type="common">Giant reed</name>
    <name type="synonym">Donax arundinaceus</name>
    <dbReference type="NCBI Taxonomy" id="35708"/>
    <lineage>
        <taxon>Eukaryota</taxon>
        <taxon>Viridiplantae</taxon>
        <taxon>Streptophyta</taxon>
        <taxon>Embryophyta</taxon>
        <taxon>Tracheophyta</taxon>
        <taxon>Spermatophyta</taxon>
        <taxon>Magnoliopsida</taxon>
        <taxon>Liliopsida</taxon>
        <taxon>Poales</taxon>
        <taxon>Poaceae</taxon>
        <taxon>PACMAD clade</taxon>
        <taxon>Arundinoideae</taxon>
        <taxon>Arundineae</taxon>
        <taxon>Arundo</taxon>
    </lineage>
</organism>
<accession>A0A0A9DW38</accession>
<proteinExistence type="predicted"/>
<name>A0A0A9DW38_ARUDO</name>
<sequence length="36" mass="4296">MFFSWKCNISEAMDENVEDYNNAISKRDNRSRLTLP</sequence>
<dbReference type="EMBL" id="GBRH01205121">
    <property type="protein sequence ID" value="JAD92774.1"/>
    <property type="molecule type" value="Transcribed_RNA"/>
</dbReference>
<evidence type="ECO:0000313" key="1">
    <source>
        <dbReference type="EMBL" id="JAD92774.1"/>
    </source>
</evidence>
<dbReference type="AlphaFoldDB" id="A0A0A9DW38"/>
<reference evidence="1" key="1">
    <citation type="submission" date="2014-09" db="EMBL/GenBank/DDBJ databases">
        <authorList>
            <person name="Magalhaes I.L.F."/>
            <person name="Oliveira U."/>
            <person name="Santos F.R."/>
            <person name="Vidigal T.H.D.A."/>
            <person name="Brescovit A.D."/>
            <person name="Santos A.J."/>
        </authorList>
    </citation>
    <scope>NUCLEOTIDE SEQUENCE</scope>
    <source>
        <tissue evidence="1">Shoot tissue taken approximately 20 cm above the soil surface</tissue>
    </source>
</reference>
<reference evidence="1" key="2">
    <citation type="journal article" date="2015" name="Data Brief">
        <title>Shoot transcriptome of the giant reed, Arundo donax.</title>
        <authorList>
            <person name="Barrero R.A."/>
            <person name="Guerrero F.D."/>
            <person name="Moolhuijzen P."/>
            <person name="Goolsby J.A."/>
            <person name="Tidwell J."/>
            <person name="Bellgard S.E."/>
            <person name="Bellgard M.I."/>
        </authorList>
    </citation>
    <scope>NUCLEOTIDE SEQUENCE</scope>
    <source>
        <tissue evidence="1">Shoot tissue taken approximately 20 cm above the soil surface</tissue>
    </source>
</reference>